<dbReference type="InterPro" id="IPR011989">
    <property type="entry name" value="ARM-like"/>
</dbReference>
<proteinExistence type="predicted"/>
<organism evidence="1 2">
    <name type="scientific">Deinococcus hopiensis KR-140</name>
    <dbReference type="NCBI Taxonomy" id="695939"/>
    <lineage>
        <taxon>Bacteria</taxon>
        <taxon>Thermotogati</taxon>
        <taxon>Deinococcota</taxon>
        <taxon>Deinococci</taxon>
        <taxon>Deinococcales</taxon>
        <taxon>Deinococcaceae</taxon>
        <taxon>Deinococcus</taxon>
    </lineage>
</organism>
<dbReference type="AlphaFoldDB" id="A0A1W1UUU6"/>
<dbReference type="RefSeq" id="WP_084046876.1">
    <property type="nucleotide sequence ID" value="NZ_FWWU01000007.1"/>
</dbReference>
<dbReference type="EMBL" id="FWWU01000007">
    <property type="protein sequence ID" value="SMB84494.1"/>
    <property type="molecule type" value="Genomic_DNA"/>
</dbReference>
<reference evidence="1 2" key="1">
    <citation type="submission" date="2017-04" db="EMBL/GenBank/DDBJ databases">
        <authorList>
            <person name="Afonso C.L."/>
            <person name="Miller P.J."/>
            <person name="Scott M.A."/>
            <person name="Spackman E."/>
            <person name="Goraichik I."/>
            <person name="Dimitrov K.M."/>
            <person name="Suarez D.L."/>
            <person name="Swayne D.E."/>
        </authorList>
    </citation>
    <scope>NUCLEOTIDE SEQUENCE [LARGE SCALE GENOMIC DNA]</scope>
    <source>
        <strain evidence="1 2">KR-140</strain>
    </source>
</reference>
<dbReference type="Pfam" id="PF01816">
    <property type="entry name" value="LRV"/>
    <property type="match status" value="2"/>
</dbReference>
<evidence type="ECO:0000313" key="2">
    <source>
        <dbReference type="Proteomes" id="UP000192582"/>
    </source>
</evidence>
<evidence type="ECO:0000313" key="1">
    <source>
        <dbReference type="EMBL" id="SMB84494.1"/>
    </source>
</evidence>
<gene>
    <name evidence="1" type="ORF">SAMN00790413_05158</name>
</gene>
<dbReference type="InterPro" id="IPR004830">
    <property type="entry name" value="LRR_variant"/>
</dbReference>
<dbReference type="SUPFAM" id="SSF48371">
    <property type="entry name" value="ARM repeat"/>
    <property type="match status" value="1"/>
</dbReference>
<accession>A0A1W1UUU6</accession>
<protein>
    <submittedName>
        <fullName evidence="1">Leucine rich repeat variant</fullName>
    </submittedName>
</protein>
<name>A0A1W1UUU6_9DEIO</name>
<dbReference type="STRING" id="695939.SAMN00790413_05158"/>
<dbReference type="Proteomes" id="UP000192582">
    <property type="component" value="Unassembled WGS sequence"/>
</dbReference>
<sequence>MLTSESPLPIAQANAEELTTLAHHEDFLIRAAVARHPNTPVTVLGALAADHPEEVLHNPALPLVLLARSPDVARWPAPALLALIACPGAPDALLVLAARHPDPDVQGALACRNGLPWEALGTLARSDNWDVRARIARQPALPLPLIAQFARDADYGVRRAVAARPELPGAVRSTLTHDPHPLVRAAARSSKESA</sequence>
<keyword evidence="2" id="KW-1185">Reference proteome</keyword>
<dbReference type="Gene3D" id="1.25.10.10">
    <property type="entry name" value="Leucine-rich Repeat Variant"/>
    <property type="match status" value="1"/>
</dbReference>
<dbReference type="InterPro" id="IPR016024">
    <property type="entry name" value="ARM-type_fold"/>
</dbReference>
<dbReference type="OrthoDB" id="63752at2"/>